<evidence type="ECO:0000256" key="3">
    <source>
        <dbReference type="ARBA" id="ARBA00023163"/>
    </source>
</evidence>
<dbReference type="PANTHER" id="PTHR36511:SF3">
    <property type="entry name" value="ANTITOXIN HIGA-2"/>
    <property type="match status" value="1"/>
</dbReference>
<evidence type="ECO:0000259" key="4">
    <source>
        <dbReference type="PROSITE" id="PS50943"/>
    </source>
</evidence>
<dbReference type="Proteomes" id="UP000184517">
    <property type="component" value="Unassembled WGS sequence"/>
</dbReference>
<protein>
    <submittedName>
        <fullName evidence="5">Putative transcriptional regulator</fullName>
    </submittedName>
</protein>
<name>A0A1M5H6G5_9GAMM</name>
<dbReference type="PROSITE" id="PS50943">
    <property type="entry name" value="HTH_CROC1"/>
    <property type="match status" value="1"/>
</dbReference>
<proteinExistence type="predicted"/>
<evidence type="ECO:0000313" key="6">
    <source>
        <dbReference type="Proteomes" id="UP000184517"/>
    </source>
</evidence>
<dbReference type="GO" id="GO:0003677">
    <property type="term" value="F:DNA binding"/>
    <property type="evidence" value="ECO:0007669"/>
    <property type="project" value="UniProtKB-KW"/>
</dbReference>
<organism evidence="5 6">
    <name type="scientific">Marinomonas polaris DSM 16579</name>
    <dbReference type="NCBI Taxonomy" id="1122206"/>
    <lineage>
        <taxon>Bacteria</taxon>
        <taxon>Pseudomonadati</taxon>
        <taxon>Pseudomonadota</taxon>
        <taxon>Gammaproteobacteria</taxon>
        <taxon>Oceanospirillales</taxon>
        <taxon>Oceanospirillaceae</taxon>
        <taxon>Marinomonas</taxon>
    </lineage>
</organism>
<dbReference type="InterPro" id="IPR052359">
    <property type="entry name" value="HTH-type_reg/antitoxin"/>
</dbReference>
<dbReference type="InterPro" id="IPR010982">
    <property type="entry name" value="Lambda_DNA-bd_dom_sf"/>
</dbReference>
<dbReference type="PANTHER" id="PTHR36511">
    <property type="entry name" value="MERR FAMILY BACTERIAL REGULATORY PROTEIN"/>
    <property type="match status" value="1"/>
</dbReference>
<dbReference type="CDD" id="cd00093">
    <property type="entry name" value="HTH_XRE"/>
    <property type="match status" value="1"/>
</dbReference>
<dbReference type="Gene3D" id="1.10.260.40">
    <property type="entry name" value="lambda repressor-like DNA-binding domains"/>
    <property type="match status" value="1"/>
</dbReference>
<sequence length="100" mass="11182">MSDILKSVHKTAKGLKKAGAIDKTTMRQFDTLCLTSIHDFTPEQVKKLRLANNLSQPVFAQYLNVSDKLVKKWEQGESKPRGAALKMLSLVERKGIEVIA</sequence>
<keyword evidence="6" id="KW-1185">Reference proteome</keyword>
<evidence type="ECO:0000256" key="2">
    <source>
        <dbReference type="ARBA" id="ARBA00023125"/>
    </source>
</evidence>
<accession>A0A1M5H6G5</accession>
<dbReference type="Pfam" id="PF01381">
    <property type="entry name" value="HTH_3"/>
    <property type="match status" value="1"/>
</dbReference>
<feature type="domain" description="HTH cro/C1-type" evidence="4">
    <location>
        <begin position="45"/>
        <end position="89"/>
    </location>
</feature>
<dbReference type="SUPFAM" id="SSF47413">
    <property type="entry name" value="lambda repressor-like DNA-binding domains"/>
    <property type="match status" value="1"/>
</dbReference>
<dbReference type="AlphaFoldDB" id="A0A1M5H6G5"/>
<keyword evidence="1" id="KW-0805">Transcription regulation</keyword>
<dbReference type="InterPro" id="IPR001387">
    <property type="entry name" value="Cro/C1-type_HTH"/>
</dbReference>
<gene>
    <name evidence="5" type="ORF">SAMN02745753_03277</name>
</gene>
<dbReference type="OrthoDB" id="9799384at2"/>
<dbReference type="RefSeq" id="WP_024025639.1">
    <property type="nucleotide sequence ID" value="NZ_FQVF01000016.1"/>
</dbReference>
<dbReference type="EMBL" id="FQVF01000016">
    <property type="protein sequence ID" value="SHG11589.1"/>
    <property type="molecule type" value="Genomic_DNA"/>
</dbReference>
<keyword evidence="3" id="KW-0804">Transcription</keyword>
<evidence type="ECO:0000313" key="5">
    <source>
        <dbReference type="EMBL" id="SHG11589.1"/>
    </source>
</evidence>
<dbReference type="STRING" id="1122206.SAMN02745753_03277"/>
<reference evidence="6" key="1">
    <citation type="submission" date="2016-11" db="EMBL/GenBank/DDBJ databases">
        <authorList>
            <person name="Varghese N."/>
            <person name="Submissions S."/>
        </authorList>
    </citation>
    <scope>NUCLEOTIDE SEQUENCE [LARGE SCALE GENOMIC DNA]</scope>
    <source>
        <strain evidence="6">DSM 16579</strain>
    </source>
</reference>
<keyword evidence="2" id="KW-0238">DNA-binding</keyword>
<evidence type="ECO:0000256" key="1">
    <source>
        <dbReference type="ARBA" id="ARBA00023015"/>
    </source>
</evidence>